<feature type="transmembrane region" description="Helical" evidence="2">
    <location>
        <begin position="42"/>
        <end position="61"/>
    </location>
</feature>
<accession>A0A0K6GNA4</accession>
<reference evidence="5" key="1">
    <citation type="submission" date="2015-08" db="EMBL/GenBank/DDBJ databases">
        <authorList>
            <person name="Varghese N."/>
        </authorList>
    </citation>
    <scope>NUCLEOTIDE SEQUENCE [LARGE SCALE GENOMIC DNA]</scope>
    <source>
        <strain evidence="5">DSM 27374</strain>
    </source>
</reference>
<dbReference type="AlphaFoldDB" id="A0A0K6GNA4"/>
<feature type="transmembrane region" description="Helical" evidence="2">
    <location>
        <begin position="107"/>
        <end position="123"/>
    </location>
</feature>
<name>A0A0K6GNA4_9BACL</name>
<keyword evidence="2" id="KW-0812">Transmembrane</keyword>
<dbReference type="InterPro" id="IPR000866">
    <property type="entry name" value="AhpC/TSA"/>
</dbReference>
<dbReference type="Pfam" id="PF00578">
    <property type="entry name" value="AhpC-TSA"/>
    <property type="match status" value="1"/>
</dbReference>
<gene>
    <name evidence="4" type="ORF">Ga0061060_10718</name>
</gene>
<evidence type="ECO:0000259" key="3">
    <source>
        <dbReference type="PROSITE" id="PS51352"/>
    </source>
</evidence>
<sequence length="335" mass="38240">MQLGAVVIQGENLLLIVSLLMTYVFFYYGLFVLKAERNVMDVIFNSFIYGLVIWKLSYGIVHPNVVFQNPLTLLYFNGGVVGLVLAAIFIVVYTYWQLKKQHISFDVYIRSVTPIYFGYWIVFSVVKGSEFSEQHFIWLQAIVALIFFVVSSRTKTKQKLGQLLVLFHIFASIFIFAPISDTTNEVTSGQSGTNVGMDVGEMAPDFELMTLKGEKVQLSQFRGKKVILNFWASWCPPCRAEMPEMQRFYEQHGQHVAIVAVNLTNKEKNHQAVETFINEKGVSFDIMLDEQGMVSKTYEVITIPTSYIIDEHGVILRKHVGPLSYDMMKRTVSSE</sequence>
<organism evidence="4 5">
    <name type="scientific">Anoxybacillus suryakundensis</name>
    <dbReference type="NCBI Taxonomy" id="1325335"/>
    <lineage>
        <taxon>Bacteria</taxon>
        <taxon>Bacillati</taxon>
        <taxon>Bacillota</taxon>
        <taxon>Bacilli</taxon>
        <taxon>Bacillales</taxon>
        <taxon>Anoxybacillaceae</taxon>
        <taxon>Anoxybacillus</taxon>
    </lineage>
</organism>
<dbReference type="SUPFAM" id="SSF52833">
    <property type="entry name" value="Thioredoxin-like"/>
    <property type="match status" value="1"/>
</dbReference>
<feature type="domain" description="Thioredoxin" evidence="3">
    <location>
        <begin position="197"/>
        <end position="335"/>
    </location>
</feature>
<keyword evidence="1" id="KW-1015">Disulfide bond</keyword>
<dbReference type="InterPro" id="IPR013766">
    <property type="entry name" value="Thioredoxin_domain"/>
</dbReference>
<keyword evidence="2" id="KW-1133">Transmembrane helix</keyword>
<dbReference type="Proteomes" id="UP000182738">
    <property type="component" value="Unassembled WGS sequence"/>
</dbReference>
<proteinExistence type="predicted"/>
<dbReference type="PANTHER" id="PTHR42852:SF13">
    <property type="entry name" value="PROTEIN DIPZ"/>
    <property type="match status" value="1"/>
</dbReference>
<dbReference type="InterPro" id="IPR017937">
    <property type="entry name" value="Thioredoxin_CS"/>
</dbReference>
<evidence type="ECO:0000256" key="1">
    <source>
        <dbReference type="ARBA" id="ARBA00023157"/>
    </source>
</evidence>
<dbReference type="EMBL" id="CYGZ01000007">
    <property type="protein sequence ID" value="CUA80006.1"/>
    <property type="molecule type" value="Genomic_DNA"/>
</dbReference>
<keyword evidence="2" id="KW-0472">Membrane</keyword>
<dbReference type="RefSeq" id="WP_245191151.1">
    <property type="nucleotide sequence ID" value="NZ_BAABDZ010000010.1"/>
</dbReference>
<feature type="transmembrane region" description="Helical" evidence="2">
    <location>
        <begin position="163"/>
        <end position="180"/>
    </location>
</feature>
<feature type="transmembrane region" description="Helical" evidence="2">
    <location>
        <begin position="12"/>
        <end position="30"/>
    </location>
</feature>
<keyword evidence="5" id="KW-1185">Reference proteome</keyword>
<protein>
    <submittedName>
        <fullName evidence="4">Peroxiredoxin</fullName>
    </submittedName>
</protein>
<dbReference type="PANTHER" id="PTHR42852">
    <property type="entry name" value="THIOL:DISULFIDE INTERCHANGE PROTEIN DSBE"/>
    <property type="match status" value="1"/>
</dbReference>
<dbReference type="GO" id="GO:0016209">
    <property type="term" value="F:antioxidant activity"/>
    <property type="evidence" value="ECO:0007669"/>
    <property type="project" value="InterPro"/>
</dbReference>
<dbReference type="STRING" id="1325335.GCA_001418025_01314"/>
<feature type="transmembrane region" description="Helical" evidence="2">
    <location>
        <begin position="73"/>
        <end position="95"/>
    </location>
</feature>
<dbReference type="CDD" id="cd02966">
    <property type="entry name" value="TlpA_like_family"/>
    <property type="match status" value="1"/>
</dbReference>
<dbReference type="PROSITE" id="PS51352">
    <property type="entry name" value="THIOREDOXIN_2"/>
    <property type="match status" value="1"/>
</dbReference>
<dbReference type="GO" id="GO:0016491">
    <property type="term" value="F:oxidoreductase activity"/>
    <property type="evidence" value="ECO:0007669"/>
    <property type="project" value="InterPro"/>
</dbReference>
<feature type="transmembrane region" description="Helical" evidence="2">
    <location>
        <begin position="135"/>
        <end position="151"/>
    </location>
</feature>
<dbReference type="PROSITE" id="PS00194">
    <property type="entry name" value="THIOREDOXIN_1"/>
    <property type="match status" value="1"/>
</dbReference>
<dbReference type="Gene3D" id="3.40.30.10">
    <property type="entry name" value="Glutaredoxin"/>
    <property type="match status" value="1"/>
</dbReference>
<evidence type="ECO:0000313" key="4">
    <source>
        <dbReference type="EMBL" id="CUA80006.1"/>
    </source>
</evidence>
<evidence type="ECO:0000313" key="5">
    <source>
        <dbReference type="Proteomes" id="UP000182738"/>
    </source>
</evidence>
<dbReference type="InterPro" id="IPR036249">
    <property type="entry name" value="Thioredoxin-like_sf"/>
</dbReference>
<evidence type="ECO:0000256" key="2">
    <source>
        <dbReference type="SAM" id="Phobius"/>
    </source>
</evidence>
<dbReference type="InterPro" id="IPR050553">
    <property type="entry name" value="Thioredoxin_ResA/DsbE_sf"/>
</dbReference>